<sequence length="153" mass="17491">MKKIFLILSVLFSTLVLSNELSWVDKQVDAIKPPRIGMKVSNIKNLKDPFIFLEKNRTDELLISKSSQPKAEIKQNSKTVNKQKIKTVSKVLVLNVIMNNSAMISGEWYKLGDRVNGFEISEINSNSVLLHKQQKKLLLSTKSNTNKLKFHHK</sequence>
<accession>A0A1W1CDF0</accession>
<dbReference type="AlphaFoldDB" id="A0A1W1CDF0"/>
<evidence type="ECO:0000313" key="1">
    <source>
        <dbReference type="EMBL" id="SFV63806.1"/>
    </source>
</evidence>
<reference evidence="1" key="1">
    <citation type="submission" date="2016-10" db="EMBL/GenBank/DDBJ databases">
        <authorList>
            <person name="de Groot N.N."/>
        </authorList>
    </citation>
    <scope>NUCLEOTIDE SEQUENCE</scope>
</reference>
<proteinExistence type="predicted"/>
<organism evidence="1">
    <name type="scientific">hydrothermal vent metagenome</name>
    <dbReference type="NCBI Taxonomy" id="652676"/>
    <lineage>
        <taxon>unclassified sequences</taxon>
        <taxon>metagenomes</taxon>
        <taxon>ecological metagenomes</taxon>
    </lineage>
</organism>
<protein>
    <submittedName>
        <fullName evidence="1">Uncharacterized protein</fullName>
    </submittedName>
</protein>
<name>A0A1W1CDF0_9ZZZZ</name>
<gene>
    <name evidence="1" type="ORF">MNB_SM-4-354</name>
</gene>
<dbReference type="EMBL" id="FPHF01000072">
    <property type="protein sequence ID" value="SFV63806.1"/>
    <property type="molecule type" value="Genomic_DNA"/>
</dbReference>